<dbReference type="NCBIfam" id="NF000594">
    <property type="entry name" value="PRK00015.1-1"/>
    <property type="match status" value="1"/>
</dbReference>
<dbReference type="GO" id="GO:0006298">
    <property type="term" value="P:mismatch repair"/>
    <property type="evidence" value="ECO:0007669"/>
    <property type="project" value="TreeGrafter"/>
</dbReference>
<proteinExistence type="inferred from homology"/>
<comment type="subcellular location">
    <subcellularLocation>
        <location evidence="4 14">Cytoplasm</location>
    </subcellularLocation>
</comment>
<dbReference type="InterPro" id="IPR012337">
    <property type="entry name" value="RNaseH-like_sf"/>
</dbReference>
<dbReference type="HAMAP" id="MF_00052_B">
    <property type="entry name" value="RNase_HII_B"/>
    <property type="match status" value="1"/>
</dbReference>
<comment type="cofactor">
    <cofactor evidence="14 15">
        <name>Mn(2+)</name>
        <dbReference type="ChEBI" id="CHEBI:29035"/>
    </cofactor>
    <cofactor evidence="14 15">
        <name>Mg(2+)</name>
        <dbReference type="ChEBI" id="CHEBI:18420"/>
    </cofactor>
    <text evidence="14 15">Manganese or magnesium. Binds 1 divalent metal ion per monomer in the absence of substrate. May bind a second metal ion after substrate binding.</text>
</comment>
<dbReference type="CDD" id="cd07182">
    <property type="entry name" value="RNase_HII_bacteria_HII_like"/>
    <property type="match status" value="1"/>
</dbReference>
<dbReference type="Pfam" id="PF01351">
    <property type="entry name" value="RNase_HII"/>
    <property type="match status" value="1"/>
</dbReference>
<comment type="catalytic activity">
    <reaction evidence="1 14 15 16">
        <text>Endonucleolytic cleavage to 5'-phosphomonoester.</text>
        <dbReference type="EC" id="3.1.26.4"/>
    </reaction>
</comment>
<dbReference type="GO" id="GO:0043137">
    <property type="term" value="P:DNA replication, removal of RNA primer"/>
    <property type="evidence" value="ECO:0007669"/>
    <property type="project" value="TreeGrafter"/>
</dbReference>
<evidence type="ECO:0000259" key="17">
    <source>
        <dbReference type="PROSITE" id="PS51975"/>
    </source>
</evidence>
<dbReference type="InterPro" id="IPR022898">
    <property type="entry name" value="RNase_HII"/>
</dbReference>
<evidence type="ECO:0000256" key="9">
    <source>
        <dbReference type="ARBA" id="ARBA00022722"/>
    </source>
</evidence>
<evidence type="ECO:0000256" key="6">
    <source>
        <dbReference type="ARBA" id="ARBA00012180"/>
    </source>
</evidence>
<evidence type="ECO:0000256" key="11">
    <source>
        <dbReference type="ARBA" id="ARBA00022759"/>
    </source>
</evidence>
<evidence type="ECO:0000256" key="5">
    <source>
        <dbReference type="ARBA" id="ARBA00007383"/>
    </source>
</evidence>
<feature type="binding site" evidence="14 15">
    <location>
        <position position="34"/>
    </location>
    <ligand>
        <name>a divalent metal cation</name>
        <dbReference type="ChEBI" id="CHEBI:60240"/>
    </ligand>
</feature>
<evidence type="ECO:0000256" key="12">
    <source>
        <dbReference type="ARBA" id="ARBA00022801"/>
    </source>
</evidence>
<dbReference type="NCBIfam" id="NF000595">
    <property type="entry name" value="PRK00015.1-3"/>
    <property type="match status" value="1"/>
</dbReference>
<dbReference type="SMR" id="G4NNY0"/>
<dbReference type="EC" id="3.1.26.4" evidence="6 14"/>
<keyword evidence="8 14" id="KW-0963">Cytoplasm</keyword>
<comment type="function">
    <text evidence="3 14 16">Endonuclease that specifically degrades the RNA of RNA-DNA hybrids.</text>
</comment>
<dbReference type="InterPro" id="IPR024567">
    <property type="entry name" value="RNase_HII/HIII_dom"/>
</dbReference>
<keyword evidence="13 14" id="KW-0464">Manganese</keyword>
<dbReference type="Gene3D" id="3.30.420.10">
    <property type="entry name" value="Ribonuclease H-like superfamily/Ribonuclease H"/>
    <property type="match status" value="1"/>
</dbReference>
<dbReference type="GO" id="GO:0003723">
    <property type="term" value="F:RNA binding"/>
    <property type="evidence" value="ECO:0007669"/>
    <property type="project" value="UniProtKB-UniRule"/>
</dbReference>
<evidence type="ECO:0000313" key="19">
    <source>
        <dbReference type="Proteomes" id="UP000009287"/>
    </source>
</evidence>
<dbReference type="SUPFAM" id="SSF53098">
    <property type="entry name" value="Ribonuclease H-like"/>
    <property type="match status" value="1"/>
</dbReference>
<reference evidence="18 19" key="1">
    <citation type="journal article" date="2011" name="J. Exp. Med.">
        <title>A live-attenuated chlamydial vaccine protects against trachoma in nonhuman primates.</title>
        <authorList>
            <person name="Kari L."/>
            <person name="Whitmire W.M."/>
            <person name="Olivares-Zavaleta N."/>
            <person name="Goheen M.M."/>
            <person name="Taylor L.D."/>
            <person name="Carlson J.H."/>
            <person name="Sturdevant G.L."/>
            <person name="Lu C."/>
            <person name="Bakios L.E."/>
            <person name="Randall L.B."/>
            <person name="Parnell M.J."/>
            <person name="Zhong G."/>
            <person name="Caldwell H.D."/>
        </authorList>
    </citation>
    <scope>NUCLEOTIDE SEQUENCE [LARGE SCALE GENOMIC DNA]</scope>
    <source>
        <strain evidence="18 19">A2497</strain>
    </source>
</reference>
<organism evidence="18 19">
    <name type="scientific">Chlamydia trachomatis serovar A (strain A2497)</name>
    <dbReference type="NCBI Taxonomy" id="580047"/>
    <lineage>
        <taxon>Bacteria</taxon>
        <taxon>Pseudomonadati</taxon>
        <taxon>Chlamydiota</taxon>
        <taxon>Chlamydiia</taxon>
        <taxon>Chlamydiales</taxon>
        <taxon>Chlamydiaceae</taxon>
        <taxon>Chlamydia/Chlamydophila group</taxon>
        <taxon>Chlamydia</taxon>
    </lineage>
</organism>
<evidence type="ECO:0000256" key="3">
    <source>
        <dbReference type="ARBA" id="ARBA00004065"/>
    </source>
</evidence>
<dbReference type="GO" id="GO:0004523">
    <property type="term" value="F:RNA-DNA hybrid ribonuclease activity"/>
    <property type="evidence" value="ECO:0007669"/>
    <property type="project" value="UniProtKB-UniRule"/>
</dbReference>
<feature type="domain" description="RNase H type-2" evidence="17">
    <location>
        <begin position="27"/>
        <end position="216"/>
    </location>
</feature>
<dbReference type="GO" id="GO:0032299">
    <property type="term" value="C:ribonuclease H2 complex"/>
    <property type="evidence" value="ECO:0007669"/>
    <property type="project" value="TreeGrafter"/>
</dbReference>
<evidence type="ECO:0000256" key="14">
    <source>
        <dbReference type="HAMAP-Rule" id="MF_00052"/>
    </source>
</evidence>
<dbReference type="GO" id="GO:0005737">
    <property type="term" value="C:cytoplasm"/>
    <property type="evidence" value="ECO:0007669"/>
    <property type="project" value="UniProtKB-SubCell"/>
</dbReference>
<evidence type="ECO:0000256" key="13">
    <source>
        <dbReference type="ARBA" id="ARBA00023211"/>
    </source>
</evidence>
<comment type="similarity">
    <text evidence="5 14 16">Belongs to the RNase HII family.</text>
</comment>
<dbReference type="AlphaFoldDB" id="G4NNY0"/>
<comment type="cofactor">
    <cofactor evidence="2">
        <name>Mg(2+)</name>
        <dbReference type="ChEBI" id="CHEBI:18420"/>
    </cofactor>
</comment>
<dbReference type="InterPro" id="IPR036397">
    <property type="entry name" value="RNaseH_sf"/>
</dbReference>
<keyword evidence="12 14" id="KW-0378">Hydrolase</keyword>
<evidence type="ECO:0000256" key="1">
    <source>
        <dbReference type="ARBA" id="ARBA00000077"/>
    </source>
</evidence>
<sequence>MKSTVEQAMLFEEKSIFENQAIEQGYSRVAGVDEAGRGPLAGPVVAGACILPRGKVFLGIDDSKKLTPKQRRYLYELLLEDPEVDCGVGVVSVERIDEINILEATKEAMVQAIASLQSTPDFLLVDGLFLPHKVPSLKIIKGDARSVSIAAASIIAKEYRDELMRKLHVEYPEYGFDKHKGYGTAAHLQALKHFGPCVYHRKSFSPVKESIQEGVCQ</sequence>
<dbReference type="PROSITE" id="PS51975">
    <property type="entry name" value="RNASE_H_2"/>
    <property type="match status" value="1"/>
</dbReference>
<evidence type="ECO:0000313" key="18">
    <source>
        <dbReference type="EMBL" id="AEP34835.1"/>
    </source>
</evidence>
<dbReference type="EMBL" id="CP002401">
    <property type="protein sequence ID" value="AEP34835.1"/>
    <property type="molecule type" value="Genomic_DNA"/>
</dbReference>
<keyword evidence="10 14" id="KW-0479">Metal-binding</keyword>
<dbReference type="KEGG" id="cra:CTO_0031"/>
<evidence type="ECO:0000256" key="16">
    <source>
        <dbReference type="RuleBase" id="RU003515"/>
    </source>
</evidence>
<accession>G4NNY0</accession>
<evidence type="ECO:0000256" key="4">
    <source>
        <dbReference type="ARBA" id="ARBA00004496"/>
    </source>
</evidence>
<evidence type="ECO:0000256" key="10">
    <source>
        <dbReference type="ARBA" id="ARBA00022723"/>
    </source>
</evidence>
<accession>H1ZQD9</accession>
<dbReference type="PANTHER" id="PTHR10954:SF18">
    <property type="entry name" value="RIBONUCLEASE HII"/>
    <property type="match status" value="1"/>
</dbReference>
<dbReference type="RefSeq" id="WP_011324528.1">
    <property type="nucleotide sequence ID" value="NC_016798.1"/>
</dbReference>
<dbReference type="KEGG" id="cty:CTR_0291"/>
<dbReference type="PANTHER" id="PTHR10954">
    <property type="entry name" value="RIBONUCLEASE H2 SUBUNIT A"/>
    <property type="match status" value="1"/>
</dbReference>
<feature type="binding site" evidence="14 15">
    <location>
        <position position="33"/>
    </location>
    <ligand>
        <name>a divalent metal cation</name>
        <dbReference type="ChEBI" id="CHEBI:60240"/>
    </ligand>
</feature>
<dbReference type="GO" id="GO:0030145">
    <property type="term" value="F:manganese ion binding"/>
    <property type="evidence" value="ECO:0007669"/>
    <property type="project" value="UniProtKB-UniRule"/>
</dbReference>
<gene>
    <name evidence="14" type="primary">rnhB</name>
    <name evidence="18" type="ordered locus">CTO_0031</name>
</gene>
<evidence type="ECO:0000256" key="2">
    <source>
        <dbReference type="ARBA" id="ARBA00001946"/>
    </source>
</evidence>
<evidence type="ECO:0000256" key="7">
    <source>
        <dbReference type="ARBA" id="ARBA00019179"/>
    </source>
</evidence>
<evidence type="ECO:0000256" key="8">
    <source>
        <dbReference type="ARBA" id="ARBA00022490"/>
    </source>
</evidence>
<dbReference type="PATRIC" id="fig|580047.4.peg.35"/>
<evidence type="ECO:0000256" key="15">
    <source>
        <dbReference type="PROSITE-ProRule" id="PRU01319"/>
    </source>
</evidence>
<keyword evidence="11 14" id="KW-0255">Endonuclease</keyword>
<dbReference type="InterPro" id="IPR001352">
    <property type="entry name" value="RNase_HII/HIII"/>
</dbReference>
<feature type="binding site" evidence="14 15">
    <location>
        <position position="126"/>
    </location>
    <ligand>
        <name>a divalent metal cation</name>
        <dbReference type="ChEBI" id="CHEBI:60240"/>
    </ligand>
</feature>
<keyword evidence="9 14" id="KW-0540">Nuclease</keyword>
<dbReference type="FunFam" id="3.30.420.10:FF:000006">
    <property type="entry name" value="Ribonuclease HII"/>
    <property type="match status" value="1"/>
</dbReference>
<dbReference type="Proteomes" id="UP000009287">
    <property type="component" value="Chromosome"/>
</dbReference>
<name>G4NNY0_CHLT4</name>
<protein>
    <recommendedName>
        <fullName evidence="7 14">Ribonuclease HII</fullName>
        <shortName evidence="14">RNase HII</shortName>
        <ecNumber evidence="6 14">3.1.26.4</ecNumber>
    </recommendedName>
</protein>